<reference evidence="1 2" key="1">
    <citation type="submission" date="2021-01" db="EMBL/GenBank/DDBJ databases">
        <title>Genomic Encyclopedia of Type Strains, Phase IV (KMG-IV): sequencing the most valuable type-strain genomes for metagenomic binning, comparative biology and taxonomic classification.</title>
        <authorList>
            <person name="Goeker M."/>
        </authorList>
    </citation>
    <scope>NUCLEOTIDE SEQUENCE [LARGE SCALE GENOMIC DNA]</scope>
    <source>
        <strain evidence="1 2">DSM 23711</strain>
    </source>
</reference>
<name>A0ABS2N5D7_9BACI</name>
<keyword evidence="2" id="KW-1185">Reference proteome</keyword>
<protein>
    <submittedName>
        <fullName evidence="1">Uncharacterized protein</fullName>
    </submittedName>
</protein>
<sequence length="97" mass="11618">MIQVIGTTDLYFNSDVTFLSDINYYLTKNFKKYKIISHHTNEKKHQMRITFTLHMKEKYQCKSLLDYNSYAYDELKKRLPANVHTTYMQTIDIRPGA</sequence>
<dbReference type="Proteomes" id="UP001296943">
    <property type="component" value="Unassembled WGS sequence"/>
</dbReference>
<organism evidence="1 2">
    <name type="scientific">Aquibacillus albus</name>
    <dbReference type="NCBI Taxonomy" id="1168171"/>
    <lineage>
        <taxon>Bacteria</taxon>
        <taxon>Bacillati</taxon>
        <taxon>Bacillota</taxon>
        <taxon>Bacilli</taxon>
        <taxon>Bacillales</taxon>
        <taxon>Bacillaceae</taxon>
        <taxon>Aquibacillus</taxon>
    </lineage>
</organism>
<dbReference type="RefSeq" id="WP_204501980.1">
    <property type="nucleotide sequence ID" value="NZ_JAFBDR010000030.1"/>
</dbReference>
<accession>A0ABS2N5D7</accession>
<evidence type="ECO:0000313" key="1">
    <source>
        <dbReference type="EMBL" id="MBM7573332.1"/>
    </source>
</evidence>
<comment type="caution">
    <text evidence="1">The sequence shown here is derived from an EMBL/GenBank/DDBJ whole genome shotgun (WGS) entry which is preliminary data.</text>
</comment>
<evidence type="ECO:0000313" key="2">
    <source>
        <dbReference type="Proteomes" id="UP001296943"/>
    </source>
</evidence>
<dbReference type="EMBL" id="JAFBDR010000030">
    <property type="protein sequence ID" value="MBM7573332.1"/>
    <property type="molecule type" value="Genomic_DNA"/>
</dbReference>
<proteinExistence type="predicted"/>
<gene>
    <name evidence="1" type="ORF">JOC48_003894</name>
</gene>